<dbReference type="KEGG" id="aal:EP13_03865"/>
<dbReference type="PANTHER" id="PTHR36573">
    <property type="entry name" value="INTERMEMBRANE PHOSPHOLIPID TRANSPORT SYSTEM BINDING PROTEIN MLAC"/>
    <property type="match status" value="1"/>
</dbReference>
<dbReference type="Pfam" id="PF05494">
    <property type="entry name" value="MlaC"/>
    <property type="match status" value="1"/>
</dbReference>
<keyword evidence="5" id="KW-1185">Reference proteome</keyword>
<gene>
    <name evidence="3" type="ORF">DCW74_06330</name>
    <name evidence="4" type="ORF">DEB45_04685</name>
    <name evidence="2" type="ORF">EP13_03865</name>
</gene>
<keyword evidence="1" id="KW-0732">Signal</keyword>
<proteinExistence type="predicted"/>
<evidence type="ECO:0000313" key="3">
    <source>
        <dbReference type="EMBL" id="HAW75338.1"/>
    </source>
</evidence>
<dbReference type="InterPro" id="IPR008869">
    <property type="entry name" value="MlaC/ttg2D"/>
</dbReference>
<dbReference type="Proteomes" id="UP000263517">
    <property type="component" value="Unassembled WGS sequence"/>
</dbReference>
<dbReference type="PIRSF" id="PIRSF004649">
    <property type="entry name" value="MlaC"/>
    <property type="match status" value="1"/>
</dbReference>
<dbReference type="KEGG" id="aaus:EP12_03975"/>
<dbReference type="PANTHER" id="PTHR36573:SF1">
    <property type="entry name" value="INTERMEMBRANE PHOSPHOLIPID TRANSPORT SYSTEM BINDING PROTEIN MLAC"/>
    <property type="match status" value="1"/>
</dbReference>
<dbReference type="Gene3D" id="3.10.450.710">
    <property type="entry name" value="Tgt2/MlaC"/>
    <property type="match status" value="1"/>
</dbReference>
<reference evidence="2 5" key="1">
    <citation type="submission" date="2014-06" db="EMBL/GenBank/DDBJ databases">
        <title>Genomes of Alteromonas australica, a world apart.</title>
        <authorList>
            <person name="Gonzaga A."/>
            <person name="Lopez-Perez M."/>
            <person name="Rodriguez-Valera F."/>
        </authorList>
    </citation>
    <scope>NUCLEOTIDE SEQUENCE [LARGE SCALE GENOMIC DNA]</scope>
    <source>
        <strain evidence="2 5">H 17</strain>
    </source>
</reference>
<dbReference type="eggNOG" id="COG2854">
    <property type="taxonomic scope" value="Bacteria"/>
</dbReference>
<evidence type="ECO:0000313" key="7">
    <source>
        <dbReference type="Proteomes" id="UP000264779"/>
    </source>
</evidence>
<dbReference type="EMBL" id="DONK01000059">
    <property type="protein sequence ID" value="HBU50537.1"/>
    <property type="molecule type" value="Genomic_DNA"/>
</dbReference>
<dbReference type="Proteomes" id="UP000056090">
    <property type="component" value="Chromosome"/>
</dbReference>
<name>A0A075NZ91_9ALTE</name>
<dbReference type="InterPro" id="IPR042245">
    <property type="entry name" value="Tgt2/MlaC_sf"/>
</dbReference>
<accession>A0A075NZ91</accession>
<feature type="chain" id="PRO_5035984436" evidence="1">
    <location>
        <begin position="22"/>
        <end position="221"/>
    </location>
</feature>
<organism evidence="2 5">
    <name type="scientific">Alteromonas australica</name>
    <dbReference type="NCBI Taxonomy" id="589873"/>
    <lineage>
        <taxon>Bacteria</taxon>
        <taxon>Pseudomonadati</taxon>
        <taxon>Pseudomonadota</taxon>
        <taxon>Gammaproteobacteria</taxon>
        <taxon>Alteromonadales</taxon>
        <taxon>Alteromonadaceae</taxon>
        <taxon>Alteromonas/Salinimonas group</taxon>
        <taxon>Alteromonas</taxon>
    </lineage>
</organism>
<protein>
    <submittedName>
        <fullName evidence="2">Toluene tolerance protein</fullName>
    </submittedName>
</protein>
<evidence type="ECO:0000313" key="6">
    <source>
        <dbReference type="Proteomes" id="UP000263517"/>
    </source>
</evidence>
<reference evidence="6 7" key="2">
    <citation type="journal article" date="2018" name="Nat. Biotechnol.">
        <title>A standardized bacterial taxonomy based on genome phylogeny substantially revises the tree of life.</title>
        <authorList>
            <person name="Parks D.H."/>
            <person name="Chuvochina M."/>
            <person name="Waite D.W."/>
            <person name="Rinke C."/>
            <person name="Skarshewski A."/>
            <person name="Chaumeil P.A."/>
            <person name="Hugenholtz P."/>
        </authorList>
    </citation>
    <scope>NUCLEOTIDE SEQUENCE [LARGE SCALE GENOMIC DNA]</scope>
    <source>
        <strain evidence="4">UBA11621</strain>
        <strain evidence="3">UBA11978</strain>
    </source>
</reference>
<dbReference type="EMBL" id="DNAN01000216">
    <property type="protein sequence ID" value="HAW75338.1"/>
    <property type="molecule type" value="Genomic_DNA"/>
</dbReference>
<dbReference type="PATRIC" id="fig|589873.4.peg.854"/>
<evidence type="ECO:0000313" key="4">
    <source>
        <dbReference type="EMBL" id="HBU50537.1"/>
    </source>
</evidence>
<sequence length="221" mass="25360">MKKLMAVAGLLLMSLVGNVQAQEINDQNPYQLVKGVATKTFDRIKANQEQIKQDPEMLRTIMEEELVPHIDYKFAAFMVLGKHFKSVPKEKMGEYISVFRQYLITTYAVAMGYYDNQEVIFEPESNFEDQKSVTVRAVVQDPERPEIKIAFKVRKDSKTNEWKAYDMVAEGISMLNSKRSEFESILRQEGIDSVIALMRDKIGKPVELNQDESYDIDGASE</sequence>
<dbReference type="STRING" id="589873.EP12_03975"/>
<dbReference type="Proteomes" id="UP000264779">
    <property type="component" value="Unassembled WGS sequence"/>
</dbReference>
<dbReference type="EMBL" id="CP008849">
    <property type="protein sequence ID" value="AIF97905.1"/>
    <property type="molecule type" value="Genomic_DNA"/>
</dbReference>
<evidence type="ECO:0000313" key="5">
    <source>
        <dbReference type="Proteomes" id="UP000056090"/>
    </source>
</evidence>
<evidence type="ECO:0000313" key="2">
    <source>
        <dbReference type="EMBL" id="AIF97905.1"/>
    </source>
</evidence>
<dbReference type="AlphaFoldDB" id="A0A075NZ91"/>
<dbReference type="OrthoDB" id="9787053at2"/>
<feature type="signal peptide" evidence="1">
    <location>
        <begin position="1"/>
        <end position="21"/>
    </location>
</feature>
<evidence type="ECO:0000256" key="1">
    <source>
        <dbReference type="SAM" id="SignalP"/>
    </source>
</evidence>